<dbReference type="EMBL" id="LBTR01000022">
    <property type="protein sequence ID" value="KKQ44747.1"/>
    <property type="molecule type" value="Genomic_DNA"/>
</dbReference>
<evidence type="ECO:0000313" key="2">
    <source>
        <dbReference type="Proteomes" id="UP000034603"/>
    </source>
</evidence>
<proteinExistence type="predicted"/>
<accession>A0A0G0HR86</accession>
<dbReference type="AlphaFoldDB" id="A0A0G0HR86"/>
<name>A0A0G0HR86_9BACT</name>
<reference evidence="1 2" key="1">
    <citation type="journal article" date="2015" name="Nature">
        <title>rRNA introns, odd ribosomes, and small enigmatic genomes across a large radiation of phyla.</title>
        <authorList>
            <person name="Brown C.T."/>
            <person name="Hug L.A."/>
            <person name="Thomas B.C."/>
            <person name="Sharon I."/>
            <person name="Castelle C.J."/>
            <person name="Singh A."/>
            <person name="Wilkins M.J."/>
            <person name="Williams K.H."/>
            <person name="Banfield J.F."/>
        </authorList>
    </citation>
    <scope>NUCLEOTIDE SEQUENCE [LARGE SCALE GENOMIC DNA]</scope>
</reference>
<comment type="caution">
    <text evidence="1">The sequence shown here is derived from an EMBL/GenBank/DDBJ whole genome shotgun (WGS) entry which is preliminary data.</text>
</comment>
<protein>
    <submittedName>
        <fullName evidence="1">Uncharacterized protein</fullName>
    </submittedName>
</protein>
<organism evidence="1 2">
    <name type="scientific">Candidatus Woesebacteria bacterium GW2011_GWA1_37_8</name>
    <dbReference type="NCBI Taxonomy" id="1618546"/>
    <lineage>
        <taxon>Bacteria</taxon>
        <taxon>Candidatus Woeseibacteriota</taxon>
    </lineage>
</organism>
<evidence type="ECO:0000313" key="1">
    <source>
        <dbReference type="EMBL" id="KKQ44747.1"/>
    </source>
</evidence>
<dbReference type="Proteomes" id="UP000034603">
    <property type="component" value="Unassembled WGS sequence"/>
</dbReference>
<gene>
    <name evidence="1" type="ORF">US62_C0022G0010</name>
</gene>
<sequence>MLKISLKWIKSRQIHLKTTKIKRAILNVLINNTSIDELVILFKKRGGIINRYYLQATNRNKQALVYFKGWHRGSNIREAIKKALSIET</sequence>